<dbReference type="SMART" id="SM00850">
    <property type="entry name" value="LytTR"/>
    <property type="match status" value="1"/>
</dbReference>
<dbReference type="Proteomes" id="UP000184442">
    <property type="component" value="Unassembled WGS sequence"/>
</dbReference>
<dbReference type="PROSITE" id="PS50930">
    <property type="entry name" value="HTH_LYTTR"/>
    <property type="match status" value="1"/>
</dbReference>
<dbReference type="Pfam" id="PF04397">
    <property type="entry name" value="LytTR"/>
    <property type="match status" value="1"/>
</dbReference>
<evidence type="ECO:0000313" key="6">
    <source>
        <dbReference type="EMBL" id="SHI74177.1"/>
    </source>
</evidence>
<keyword evidence="7" id="KW-1185">Reference proteome</keyword>
<name>A0A1M6DLH4_9FIRM</name>
<dbReference type="Pfam" id="PF00072">
    <property type="entry name" value="Response_reg"/>
    <property type="match status" value="1"/>
</dbReference>
<dbReference type="Gene3D" id="3.40.50.2300">
    <property type="match status" value="1"/>
</dbReference>
<evidence type="ECO:0000256" key="1">
    <source>
        <dbReference type="ARBA" id="ARBA00018672"/>
    </source>
</evidence>
<dbReference type="RefSeq" id="WP_073025305.1">
    <property type="nucleotide sequence ID" value="NZ_FQZS01000007.1"/>
</dbReference>
<dbReference type="GO" id="GO:0003677">
    <property type="term" value="F:DNA binding"/>
    <property type="evidence" value="ECO:0007669"/>
    <property type="project" value="InterPro"/>
</dbReference>
<protein>
    <recommendedName>
        <fullName evidence="1">Stage 0 sporulation protein A homolog</fullName>
    </recommendedName>
</protein>
<dbReference type="AlphaFoldDB" id="A0A1M6DLH4"/>
<evidence type="ECO:0000256" key="2">
    <source>
        <dbReference type="ARBA" id="ARBA00024867"/>
    </source>
</evidence>
<sequence length="244" mass="28719">MLNIAICDDEKEVCAYMEDVLMKIGQAFCQEISIEIFYSGERLCKSLYKGIYYDMIFLDIDLKTMNGIEIGEFIRETIANQSTHIVYISGKDSYAMELFDIRPLNFLIKPLKYEKIQKVFRTALKLIHHNNDLIFEYQKGHCFYRIPLYNILYFESIGKKVRIVMKDGVEEYYSKLSIIQNQIKGAIFIPIHKSYLVNYDHIIEAQYDKVRISNNVVLPISQRNRKAVRQKLLQIRQSEVNNNA</sequence>
<evidence type="ECO:0000259" key="5">
    <source>
        <dbReference type="PROSITE" id="PS50930"/>
    </source>
</evidence>
<evidence type="ECO:0000313" key="7">
    <source>
        <dbReference type="Proteomes" id="UP000184442"/>
    </source>
</evidence>
<evidence type="ECO:0000259" key="4">
    <source>
        <dbReference type="PROSITE" id="PS50110"/>
    </source>
</evidence>
<dbReference type="InterPro" id="IPR046947">
    <property type="entry name" value="LytR-like"/>
</dbReference>
<dbReference type="SMART" id="SM00448">
    <property type="entry name" value="REC"/>
    <property type="match status" value="1"/>
</dbReference>
<dbReference type="InterPro" id="IPR007492">
    <property type="entry name" value="LytTR_DNA-bd_dom"/>
</dbReference>
<accession>A0A1M6DLH4</accession>
<organism evidence="6 7">
    <name type="scientific">Lutispora thermophila DSM 19022</name>
    <dbReference type="NCBI Taxonomy" id="1122184"/>
    <lineage>
        <taxon>Bacteria</taxon>
        <taxon>Bacillati</taxon>
        <taxon>Bacillota</taxon>
        <taxon>Clostridia</taxon>
        <taxon>Lutisporales</taxon>
        <taxon>Lutisporaceae</taxon>
        <taxon>Lutispora</taxon>
    </lineage>
</organism>
<dbReference type="SUPFAM" id="SSF52172">
    <property type="entry name" value="CheY-like"/>
    <property type="match status" value="1"/>
</dbReference>
<dbReference type="OrthoDB" id="9802383at2"/>
<dbReference type="EMBL" id="FQZS01000007">
    <property type="protein sequence ID" value="SHI74177.1"/>
    <property type="molecule type" value="Genomic_DNA"/>
</dbReference>
<dbReference type="PANTHER" id="PTHR37299:SF1">
    <property type="entry name" value="STAGE 0 SPORULATION PROTEIN A HOMOLOG"/>
    <property type="match status" value="1"/>
</dbReference>
<gene>
    <name evidence="6" type="ORF">SAMN02745176_01176</name>
</gene>
<feature type="domain" description="Response regulatory" evidence="4">
    <location>
        <begin position="3"/>
        <end position="124"/>
    </location>
</feature>
<reference evidence="6 7" key="1">
    <citation type="submission" date="2016-11" db="EMBL/GenBank/DDBJ databases">
        <authorList>
            <person name="Jaros S."/>
            <person name="Januszkiewicz K."/>
            <person name="Wedrychowicz H."/>
        </authorList>
    </citation>
    <scope>NUCLEOTIDE SEQUENCE [LARGE SCALE GENOMIC DNA]</scope>
    <source>
        <strain evidence="6 7">DSM 19022</strain>
    </source>
</reference>
<feature type="domain" description="HTH LytTR-type" evidence="5">
    <location>
        <begin position="135"/>
        <end position="234"/>
    </location>
</feature>
<dbReference type="InterPro" id="IPR001789">
    <property type="entry name" value="Sig_transdc_resp-reg_receiver"/>
</dbReference>
<feature type="modified residue" description="4-aspartylphosphate" evidence="3">
    <location>
        <position position="59"/>
    </location>
</feature>
<dbReference type="GO" id="GO:0000156">
    <property type="term" value="F:phosphorelay response regulator activity"/>
    <property type="evidence" value="ECO:0007669"/>
    <property type="project" value="InterPro"/>
</dbReference>
<dbReference type="PANTHER" id="PTHR37299">
    <property type="entry name" value="TRANSCRIPTIONAL REGULATOR-RELATED"/>
    <property type="match status" value="1"/>
</dbReference>
<proteinExistence type="predicted"/>
<comment type="function">
    <text evidence="2">May play the central regulatory role in sporulation. It may be an element of the effector pathway responsible for the activation of sporulation genes in response to nutritional stress. Spo0A may act in concert with spo0H (a sigma factor) to control the expression of some genes that are critical to the sporulation process.</text>
</comment>
<dbReference type="PROSITE" id="PS50110">
    <property type="entry name" value="RESPONSE_REGULATORY"/>
    <property type="match status" value="1"/>
</dbReference>
<dbReference type="InterPro" id="IPR011006">
    <property type="entry name" value="CheY-like_superfamily"/>
</dbReference>
<dbReference type="STRING" id="1122184.SAMN02745176_01176"/>
<evidence type="ECO:0000256" key="3">
    <source>
        <dbReference type="PROSITE-ProRule" id="PRU00169"/>
    </source>
</evidence>
<keyword evidence="3" id="KW-0597">Phosphoprotein</keyword>
<dbReference type="Gene3D" id="2.40.50.1020">
    <property type="entry name" value="LytTr DNA-binding domain"/>
    <property type="match status" value="1"/>
</dbReference>